<protein>
    <recommendedName>
        <fullName evidence="3">dTDP-6-deoxy-L-hexose 3-O-methyltransferase</fullName>
    </recommendedName>
</protein>
<organism evidence="1 2">
    <name type="scientific">Svornostia abyssi</name>
    <dbReference type="NCBI Taxonomy" id="2898438"/>
    <lineage>
        <taxon>Bacteria</taxon>
        <taxon>Bacillati</taxon>
        <taxon>Actinomycetota</taxon>
        <taxon>Thermoleophilia</taxon>
        <taxon>Solirubrobacterales</taxon>
        <taxon>Baekduiaceae</taxon>
        <taxon>Svornostia</taxon>
    </lineage>
</organism>
<dbReference type="PANTHER" id="PTHR40036">
    <property type="entry name" value="MACROCIN O-METHYLTRANSFERASE"/>
    <property type="match status" value="1"/>
</dbReference>
<accession>A0ABY5PKB8</accession>
<dbReference type="EMBL" id="CP088295">
    <property type="protein sequence ID" value="UUY04792.1"/>
    <property type="molecule type" value="Genomic_DNA"/>
</dbReference>
<evidence type="ECO:0000313" key="2">
    <source>
        <dbReference type="Proteomes" id="UP001058860"/>
    </source>
</evidence>
<reference evidence="2" key="1">
    <citation type="submission" date="2021-11" db="EMBL/GenBank/DDBJ databases">
        <title>Cultivation dependent microbiological survey of springs from the worlds oldest radium mine currently devoted to the extraction of radon-saturated water.</title>
        <authorList>
            <person name="Kapinusova G."/>
            <person name="Smrhova T."/>
            <person name="Strejcek M."/>
            <person name="Suman J."/>
            <person name="Jani K."/>
            <person name="Pajer P."/>
            <person name="Uhlik O."/>
        </authorList>
    </citation>
    <scope>NUCLEOTIDE SEQUENCE [LARGE SCALE GENOMIC DNA]</scope>
    <source>
        <strain evidence="2">J379</strain>
    </source>
</reference>
<name>A0ABY5PKB8_9ACTN</name>
<dbReference type="InterPro" id="IPR029063">
    <property type="entry name" value="SAM-dependent_MTases_sf"/>
</dbReference>
<dbReference type="RefSeq" id="WP_353865273.1">
    <property type="nucleotide sequence ID" value="NZ_CP088295.1"/>
</dbReference>
<dbReference type="PANTHER" id="PTHR40036:SF1">
    <property type="entry name" value="MACROCIN O-METHYLTRANSFERASE"/>
    <property type="match status" value="1"/>
</dbReference>
<proteinExistence type="predicted"/>
<gene>
    <name evidence="1" type="ORF">LRS13_04490</name>
</gene>
<evidence type="ECO:0000313" key="1">
    <source>
        <dbReference type="EMBL" id="UUY04792.1"/>
    </source>
</evidence>
<dbReference type="InterPro" id="IPR008884">
    <property type="entry name" value="TylF_MeTrfase"/>
</dbReference>
<dbReference type="SUPFAM" id="SSF53335">
    <property type="entry name" value="S-adenosyl-L-methionine-dependent methyltransferases"/>
    <property type="match status" value="1"/>
</dbReference>
<dbReference type="Gene3D" id="3.40.50.150">
    <property type="entry name" value="Vaccinia Virus protein VP39"/>
    <property type="match status" value="1"/>
</dbReference>
<keyword evidence="2" id="KW-1185">Reference proteome</keyword>
<sequence>MTPQPTTGHADDRVVTNDLQSMDIRAANRFIEAEDRLGALAKNFPAGDREALHQAPLFLLPHVVRRLLFLDAMYRQILPVHGVIMELGVRFGRDLAMFDALRTVHEPLNYGRKIIGFDTFTGFPSVAEEDGDYELVEVGGLHTGDDYDDYLRAVLAEREQMAPYEHMRKFEIVKGDASVTVPTYLADNPHTIVALAYFDFDIYAPTRDCLQALRPHLTKGSILAFDELNCPDFPGETVAVREVLGLDTYAIQRLPGIGPGMPSYLVIE</sequence>
<dbReference type="Proteomes" id="UP001058860">
    <property type="component" value="Chromosome"/>
</dbReference>
<evidence type="ECO:0008006" key="3">
    <source>
        <dbReference type="Google" id="ProtNLM"/>
    </source>
</evidence>